<organism evidence="2 3">
    <name type="scientific">Methylobacterium phyllostachyos</name>
    <dbReference type="NCBI Taxonomy" id="582672"/>
    <lineage>
        <taxon>Bacteria</taxon>
        <taxon>Pseudomonadati</taxon>
        <taxon>Pseudomonadota</taxon>
        <taxon>Alphaproteobacteria</taxon>
        <taxon>Hyphomicrobiales</taxon>
        <taxon>Methylobacteriaceae</taxon>
        <taxon>Methylobacterium</taxon>
    </lineage>
</organism>
<evidence type="ECO:0000313" key="3">
    <source>
        <dbReference type="Proteomes" id="UP000198704"/>
    </source>
</evidence>
<gene>
    <name evidence="2" type="ORF">SAMN05216360_13513</name>
</gene>
<sequence length="80" mass="8470">MDLNTIATVLRRRRTDLAAQRGVTISEGPSGPGRRDQPPKVARPAQNAIRDATSARLTTTASTANGIYSPRAADADATRP</sequence>
<evidence type="ECO:0000313" key="2">
    <source>
        <dbReference type="EMBL" id="SDO67171.1"/>
    </source>
</evidence>
<reference evidence="3" key="1">
    <citation type="submission" date="2016-10" db="EMBL/GenBank/DDBJ databases">
        <authorList>
            <person name="Varghese N."/>
            <person name="Submissions S."/>
        </authorList>
    </citation>
    <scope>NUCLEOTIDE SEQUENCE [LARGE SCALE GENOMIC DNA]</scope>
    <source>
        <strain evidence="3">BL47</strain>
    </source>
</reference>
<dbReference type="RefSeq" id="WP_091722970.1">
    <property type="nucleotide sequence ID" value="NZ_FNHS01000035.1"/>
</dbReference>
<evidence type="ECO:0000256" key="1">
    <source>
        <dbReference type="SAM" id="MobiDB-lite"/>
    </source>
</evidence>
<name>A0A1H0LGM7_9HYPH</name>
<dbReference type="AlphaFoldDB" id="A0A1H0LGM7"/>
<feature type="region of interest" description="Disordered" evidence="1">
    <location>
        <begin position="20"/>
        <end position="80"/>
    </location>
</feature>
<proteinExistence type="predicted"/>
<dbReference type="Proteomes" id="UP000198704">
    <property type="component" value="Unassembled WGS sequence"/>
</dbReference>
<protein>
    <submittedName>
        <fullName evidence="2">Uncharacterized protein</fullName>
    </submittedName>
</protein>
<dbReference type="EMBL" id="FNHS01000035">
    <property type="protein sequence ID" value="SDO67171.1"/>
    <property type="molecule type" value="Genomic_DNA"/>
</dbReference>
<accession>A0A1H0LGM7</accession>
<feature type="compositionally biased region" description="Low complexity" evidence="1">
    <location>
        <begin position="52"/>
        <end position="64"/>
    </location>
</feature>
<keyword evidence="3" id="KW-1185">Reference proteome</keyword>
<dbReference type="STRING" id="582672.SAMN05216360_13513"/>